<dbReference type="EMBL" id="JAQQWK010000014">
    <property type="protein sequence ID" value="KAK8016783.1"/>
    <property type="molecule type" value="Genomic_DNA"/>
</dbReference>
<sequence length="343" mass="38783">MFGDFLRKVYEFRKYDLEALHGFMHRSDGSTGRTKEFRIEAEISLNFMFKEVESVISVALGKTAKEFQERVNPRPPLRLTMIPEGRKIPTHKGKRYLRPDWPVYYTAYESPSSASCPEDVSGTELPRSKKFRSDLAAVLNASDLATILATTNTNGLGIVANGEAKRTPVFNTSNLINAADRPKVKNILGQLMMYCYNSDTRYGFVLNSECVTLLRFFKLDKGVPGKDGEYGVHYAILPWKRTKGLMSAQKGIWILSMMGCHDKHKSIVTQDQIRDLNDWAKFQEGDQVLWANHLSKIIVADSEAARNFNRVDAPRDEFAAELDQYLRVKAIGLGSKRKASEAI</sequence>
<proteinExistence type="predicted"/>
<dbReference type="Proteomes" id="UP001444661">
    <property type="component" value="Unassembled WGS sequence"/>
</dbReference>
<protein>
    <submittedName>
        <fullName evidence="1">Uncharacterized protein</fullName>
    </submittedName>
</protein>
<gene>
    <name evidence="1" type="ORF">PG993_014972</name>
</gene>
<name>A0ABR1RPA5_9PEZI</name>
<comment type="caution">
    <text evidence="1">The sequence shown here is derived from an EMBL/GenBank/DDBJ whole genome shotgun (WGS) entry which is preliminary data.</text>
</comment>
<evidence type="ECO:0000313" key="1">
    <source>
        <dbReference type="EMBL" id="KAK8016783.1"/>
    </source>
</evidence>
<keyword evidence="2" id="KW-1185">Reference proteome</keyword>
<accession>A0ABR1RPA5</accession>
<evidence type="ECO:0000313" key="2">
    <source>
        <dbReference type="Proteomes" id="UP001444661"/>
    </source>
</evidence>
<reference evidence="1 2" key="1">
    <citation type="submission" date="2023-01" db="EMBL/GenBank/DDBJ databases">
        <title>Analysis of 21 Apiospora genomes using comparative genomics revels a genus with tremendous synthesis potential of carbohydrate active enzymes and secondary metabolites.</title>
        <authorList>
            <person name="Sorensen T."/>
        </authorList>
    </citation>
    <scope>NUCLEOTIDE SEQUENCE [LARGE SCALE GENOMIC DNA]</scope>
    <source>
        <strain evidence="1 2">CBS 33761</strain>
    </source>
</reference>
<organism evidence="1 2">
    <name type="scientific">Apiospora rasikravindrae</name>
    <dbReference type="NCBI Taxonomy" id="990691"/>
    <lineage>
        <taxon>Eukaryota</taxon>
        <taxon>Fungi</taxon>
        <taxon>Dikarya</taxon>
        <taxon>Ascomycota</taxon>
        <taxon>Pezizomycotina</taxon>
        <taxon>Sordariomycetes</taxon>
        <taxon>Xylariomycetidae</taxon>
        <taxon>Amphisphaeriales</taxon>
        <taxon>Apiosporaceae</taxon>
        <taxon>Apiospora</taxon>
    </lineage>
</organism>